<evidence type="ECO:0000313" key="2">
    <source>
        <dbReference type="Proteomes" id="UP000308092"/>
    </source>
</evidence>
<name>A0A4S3JCK6_9EURO</name>
<accession>A0A4S3JCK6</accession>
<protein>
    <submittedName>
        <fullName evidence="1">Uncharacterized protein</fullName>
    </submittedName>
</protein>
<organism evidence="1 2">
    <name type="scientific">Aspergillus tanneri</name>
    <dbReference type="NCBI Taxonomy" id="1220188"/>
    <lineage>
        <taxon>Eukaryota</taxon>
        <taxon>Fungi</taxon>
        <taxon>Dikarya</taxon>
        <taxon>Ascomycota</taxon>
        <taxon>Pezizomycotina</taxon>
        <taxon>Eurotiomycetes</taxon>
        <taxon>Eurotiomycetidae</taxon>
        <taxon>Eurotiales</taxon>
        <taxon>Aspergillaceae</taxon>
        <taxon>Aspergillus</taxon>
        <taxon>Aspergillus subgen. Circumdati</taxon>
    </lineage>
</organism>
<evidence type="ECO:0000313" key="1">
    <source>
        <dbReference type="EMBL" id="THC92077.1"/>
    </source>
</evidence>
<comment type="caution">
    <text evidence="1">The sequence shown here is derived from an EMBL/GenBank/DDBJ whole genome shotgun (WGS) entry which is preliminary data.</text>
</comment>
<dbReference type="Proteomes" id="UP000308092">
    <property type="component" value="Unassembled WGS sequence"/>
</dbReference>
<sequence>MEAEGMRIGLWIIALVRAHPAEAVLKNFTTDGHGLGPLPSASKNSRWILRYVLKHQIRS</sequence>
<keyword evidence="2" id="KW-1185">Reference proteome</keyword>
<gene>
    <name evidence="1" type="ORF">EYZ11_008458</name>
</gene>
<dbReference type="AlphaFoldDB" id="A0A4S3JCK6"/>
<dbReference type="VEuPathDB" id="FungiDB:EYZ11_008458"/>
<reference evidence="1 2" key="1">
    <citation type="submission" date="2019-03" db="EMBL/GenBank/DDBJ databases">
        <title>The genome sequence of a newly discovered highly antifungal drug resistant Aspergillus species, Aspergillus tanneri NIH 1004.</title>
        <authorList>
            <person name="Mounaud S."/>
            <person name="Singh I."/>
            <person name="Joardar V."/>
            <person name="Pakala S."/>
            <person name="Pakala S."/>
            <person name="Venepally P."/>
            <person name="Hoover J."/>
            <person name="Nierman W."/>
            <person name="Chung J."/>
            <person name="Losada L."/>
        </authorList>
    </citation>
    <scope>NUCLEOTIDE SEQUENCE [LARGE SCALE GENOMIC DNA]</scope>
    <source>
        <strain evidence="1 2">NIH1004</strain>
    </source>
</reference>
<dbReference type="EMBL" id="SOSA01000361">
    <property type="protein sequence ID" value="THC92077.1"/>
    <property type="molecule type" value="Genomic_DNA"/>
</dbReference>
<proteinExistence type="predicted"/>